<organism evidence="3 4">
    <name type="scientific">Campylobacter concisus</name>
    <dbReference type="NCBI Taxonomy" id="199"/>
    <lineage>
        <taxon>Bacteria</taxon>
        <taxon>Pseudomonadati</taxon>
        <taxon>Campylobacterota</taxon>
        <taxon>Epsilonproteobacteria</taxon>
        <taxon>Campylobacterales</taxon>
        <taxon>Campylobacteraceae</taxon>
        <taxon>Campylobacter</taxon>
    </lineage>
</organism>
<dbReference type="InterPro" id="IPR003680">
    <property type="entry name" value="Flavodoxin_fold"/>
</dbReference>
<evidence type="ECO:0000313" key="3">
    <source>
        <dbReference type="EMBL" id="ALF48438.1"/>
    </source>
</evidence>
<dbReference type="PANTHER" id="PTHR47307">
    <property type="entry name" value="GLUTATHIONE-REGULATED POTASSIUM-EFFLUX SYSTEM ANCILLARY PROTEIN KEFG"/>
    <property type="match status" value="1"/>
</dbReference>
<dbReference type="GO" id="GO:0010181">
    <property type="term" value="F:FMN binding"/>
    <property type="evidence" value="ECO:0007669"/>
    <property type="project" value="TreeGrafter"/>
</dbReference>
<accession>A0A0M3V2S4</accession>
<dbReference type="GO" id="GO:0009055">
    <property type="term" value="F:electron transfer activity"/>
    <property type="evidence" value="ECO:0007669"/>
    <property type="project" value="TreeGrafter"/>
</dbReference>
<dbReference type="GO" id="GO:0003955">
    <property type="term" value="F:NAD(P)H dehydrogenase (quinone) activity"/>
    <property type="evidence" value="ECO:0007669"/>
    <property type="project" value="TreeGrafter"/>
</dbReference>
<evidence type="ECO:0000256" key="1">
    <source>
        <dbReference type="ARBA" id="ARBA00023002"/>
    </source>
</evidence>
<dbReference type="AlphaFoldDB" id="A0A0M3V2S4"/>
<protein>
    <submittedName>
        <fullName evidence="3">Flavodoxin-like fold domain protein, putative NAD(P)H (Quinone) dehydrogenase/reductase</fullName>
    </submittedName>
</protein>
<dbReference type="PANTHER" id="PTHR47307:SF1">
    <property type="entry name" value="GLUTATHIONE-REGULATED POTASSIUM-EFFLUX SYSTEM ANCILLARY PROTEIN KEFG"/>
    <property type="match status" value="1"/>
</dbReference>
<dbReference type="KEGG" id="ccoc:CCON33237_1804"/>
<sequence length="186" mass="21023">MSEILVVSGHTDLENSFANKIILGELKKHLPEAKFDILSELYKNYVIDVKAEQEKLVKADVIVLVYPFFWYGVPSLLQKWFEDVLVHGFSHGSSGDKLRGKKLVLSFTSGAPEELYKKEALQRYEIEEFLPPLKALANTCGMEFAGYIYSGGLSYQSRHDEAKLALMRQKALDHAKRLGELIGKIS</sequence>
<reference evidence="4" key="1">
    <citation type="submission" date="2015-08" db="EMBL/GenBank/DDBJ databases">
        <title>Comparative genomics of the Campylobacter concisus group.</title>
        <authorList>
            <person name="Miller W.G."/>
            <person name="Yee E."/>
            <person name="Chapman M.H."/>
            <person name="Huynh S."/>
            <person name="Bono J.L."/>
            <person name="On S.L.W."/>
            <person name="St Leger J."/>
            <person name="Foster G."/>
            <person name="Parker C.T."/>
        </authorList>
    </citation>
    <scope>NUCLEOTIDE SEQUENCE [LARGE SCALE GENOMIC DNA]</scope>
    <source>
        <strain evidence="4">ATCC 33237</strain>
    </source>
</reference>
<evidence type="ECO:0000313" key="4">
    <source>
        <dbReference type="Proteomes" id="UP000066049"/>
    </source>
</evidence>
<dbReference type="EMBL" id="CP012541">
    <property type="protein sequence ID" value="ALF48438.1"/>
    <property type="molecule type" value="Genomic_DNA"/>
</dbReference>
<feature type="domain" description="Flavodoxin-like fold" evidence="2">
    <location>
        <begin position="3"/>
        <end position="173"/>
    </location>
</feature>
<gene>
    <name evidence="3" type="ORF">CCON33237_1804</name>
</gene>
<dbReference type="SUPFAM" id="SSF52218">
    <property type="entry name" value="Flavoproteins"/>
    <property type="match status" value="1"/>
</dbReference>
<dbReference type="InterPro" id="IPR029039">
    <property type="entry name" value="Flavoprotein-like_sf"/>
</dbReference>
<proteinExistence type="predicted"/>
<keyword evidence="1" id="KW-0560">Oxidoreductase</keyword>
<name>A0A0M3V2S4_9BACT</name>
<dbReference type="GeneID" id="28663483"/>
<dbReference type="InterPro" id="IPR046980">
    <property type="entry name" value="KefG/KefF"/>
</dbReference>
<dbReference type="PATRIC" id="fig|199.248.peg.1859"/>
<dbReference type="RefSeq" id="WP_054197316.1">
    <property type="nucleotide sequence ID" value="NZ_CABPUF010000001.1"/>
</dbReference>
<evidence type="ECO:0000259" key="2">
    <source>
        <dbReference type="Pfam" id="PF02525"/>
    </source>
</evidence>
<dbReference type="Gene3D" id="3.40.50.360">
    <property type="match status" value="1"/>
</dbReference>
<dbReference type="Proteomes" id="UP000066049">
    <property type="component" value="Chromosome"/>
</dbReference>
<dbReference type="Pfam" id="PF02525">
    <property type="entry name" value="Flavodoxin_2"/>
    <property type="match status" value="1"/>
</dbReference>